<dbReference type="Gene3D" id="3.30.160.60">
    <property type="entry name" value="Classic Zinc Finger"/>
    <property type="match status" value="3"/>
</dbReference>
<dbReference type="InterPro" id="IPR013087">
    <property type="entry name" value="Znf_C2H2_type"/>
</dbReference>
<dbReference type="GO" id="GO:0008270">
    <property type="term" value="F:zinc ion binding"/>
    <property type="evidence" value="ECO:0007669"/>
    <property type="project" value="UniProtKB-KW"/>
</dbReference>
<dbReference type="Pfam" id="PF00096">
    <property type="entry name" value="zf-C2H2"/>
    <property type="match status" value="2"/>
</dbReference>
<keyword evidence="1" id="KW-0862">Zinc</keyword>
<comment type="caution">
    <text evidence="4">The sequence shown here is derived from an EMBL/GenBank/DDBJ whole genome shotgun (WGS) entry which is preliminary data.</text>
</comment>
<evidence type="ECO:0000256" key="2">
    <source>
        <dbReference type="SAM" id="MobiDB-lite"/>
    </source>
</evidence>
<feature type="compositionally biased region" description="Basic and acidic residues" evidence="2">
    <location>
        <begin position="677"/>
        <end position="691"/>
    </location>
</feature>
<feature type="domain" description="C2H2-type" evidence="3">
    <location>
        <begin position="143"/>
        <end position="170"/>
    </location>
</feature>
<feature type="compositionally biased region" description="Polar residues" evidence="2">
    <location>
        <begin position="342"/>
        <end position="357"/>
    </location>
</feature>
<dbReference type="SUPFAM" id="SSF57667">
    <property type="entry name" value="beta-beta-alpha zinc fingers"/>
    <property type="match status" value="1"/>
</dbReference>
<protein>
    <submittedName>
        <fullName evidence="4">Transcription factor Zn, C2H2</fullName>
    </submittedName>
</protein>
<gene>
    <name evidence="4" type="ORF">PCL_05780</name>
</gene>
<keyword evidence="1" id="KW-0863">Zinc-finger</keyword>
<evidence type="ECO:0000259" key="3">
    <source>
        <dbReference type="PROSITE" id="PS50157"/>
    </source>
</evidence>
<name>A0A2U3EKW6_PURLI</name>
<organism evidence="4 5">
    <name type="scientific">Purpureocillium lilacinum</name>
    <name type="common">Paecilomyces lilacinus</name>
    <dbReference type="NCBI Taxonomy" id="33203"/>
    <lineage>
        <taxon>Eukaryota</taxon>
        <taxon>Fungi</taxon>
        <taxon>Dikarya</taxon>
        <taxon>Ascomycota</taxon>
        <taxon>Pezizomycotina</taxon>
        <taxon>Sordariomycetes</taxon>
        <taxon>Hypocreomycetidae</taxon>
        <taxon>Hypocreales</taxon>
        <taxon>Ophiocordycipitaceae</taxon>
        <taxon>Purpureocillium</taxon>
    </lineage>
</organism>
<keyword evidence="1" id="KW-0479">Metal-binding</keyword>
<accession>A0A2U3EKW6</accession>
<dbReference type="AlphaFoldDB" id="A0A2U3EKW6"/>
<dbReference type="SMART" id="SM00355">
    <property type="entry name" value="ZnF_C2H2"/>
    <property type="match status" value="6"/>
</dbReference>
<evidence type="ECO:0000313" key="5">
    <source>
        <dbReference type="Proteomes" id="UP000245956"/>
    </source>
</evidence>
<feature type="region of interest" description="Disordered" evidence="2">
    <location>
        <begin position="668"/>
        <end position="691"/>
    </location>
</feature>
<dbReference type="PANTHER" id="PTHR35391:SF3">
    <property type="entry name" value="FINGER DOMAIN PROTEIN, PUTATIVE (AFU_ORTHOLOGUE AFUA_8G04300)-RELATED"/>
    <property type="match status" value="1"/>
</dbReference>
<evidence type="ECO:0000313" key="4">
    <source>
        <dbReference type="EMBL" id="PWI75122.1"/>
    </source>
</evidence>
<dbReference type="EMBL" id="LCWV01000002">
    <property type="protein sequence ID" value="PWI75122.1"/>
    <property type="molecule type" value="Genomic_DNA"/>
</dbReference>
<dbReference type="Proteomes" id="UP000245956">
    <property type="component" value="Unassembled WGS sequence"/>
</dbReference>
<feature type="region of interest" description="Disordered" evidence="2">
    <location>
        <begin position="313"/>
        <end position="407"/>
    </location>
</feature>
<dbReference type="PROSITE" id="PS50157">
    <property type="entry name" value="ZINC_FINGER_C2H2_2"/>
    <property type="match status" value="3"/>
</dbReference>
<proteinExistence type="predicted"/>
<dbReference type="PANTHER" id="PTHR35391">
    <property type="entry name" value="C2H2-TYPE DOMAIN-CONTAINING PROTEIN-RELATED"/>
    <property type="match status" value="1"/>
</dbReference>
<feature type="domain" description="C2H2-type" evidence="3">
    <location>
        <begin position="491"/>
        <end position="518"/>
    </location>
</feature>
<evidence type="ECO:0000256" key="1">
    <source>
        <dbReference type="PROSITE-ProRule" id="PRU00042"/>
    </source>
</evidence>
<dbReference type="PROSITE" id="PS00028">
    <property type="entry name" value="ZINC_FINGER_C2H2_1"/>
    <property type="match status" value="4"/>
</dbReference>
<feature type="domain" description="C2H2-type" evidence="3">
    <location>
        <begin position="517"/>
        <end position="547"/>
    </location>
</feature>
<sequence>MDPPFLEFPPSAIPVDHSGYSESWPIHIFNAASRKSEPWNALLQAPSPNDQHGRYVSSGQFAHEQSFRDYRSAASPSVCSSHLPPDSGYGGSRATYSIASASIHGDDTTLDLNIGQAMGDCRLNPAQDVLAARVTSRGPSGKFACTECPATVKSQGELKKHMQRHLKAHKCPYINCPKGQRGFSTSNDLVRHKRSVHGEHALPGRSFVCPHCTPGSKGPKVWPRADNFRSHLHRAHKITLTADDDHKDFIYRPPEDKINLKGVGSFHVAVDARPPYLQDSPGLSGQATSLDHHFGDGQLNSLQETSVGIDPSIFRSPSLVKPTATSNGDDEDELVEPMNMGSLDTQSIGDYDLQTSPDFDVESPEYDQQACPDHAAGTPAPTLPEPLEKPSPQPERHELSIDRLGPSECTQPGLEDHRADLALPQRCRRGPDFSAIVELLKAMAHGADRNKEEIVSLLTAVPTEDLQTALRARGQDTGDACQSEDDPSNRPECNDCGKTFSRQCELKKHIKRHQKPYGCTFKQCSKRFGSKNDWKRHESSQHYELETWNCNKLNCNKTCQRRESFKNHLQKDHDVKGAEEIEEMLEKCRMGRHCGPRFWCGFCVEIIEISAIERGGNSWTKRCDHIDNHLFGKEGLEKKDISEWRYQEDEQDAIKEVDFLAVPGSDVDMAGGKKRKSTEDIDVRPSKKPSGDETYMWNCCFCDTTMNFKTSPSCVECGHVRCSTNCMVERVETSDDQMAAMEGQEAAVAGDDMPRT</sequence>
<feature type="compositionally biased region" description="Pro residues" evidence="2">
    <location>
        <begin position="381"/>
        <end position="393"/>
    </location>
</feature>
<dbReference type="InterPro" id="IPR036236">
    <property type="entry name" value="Znf_C2H2_sf"/>
</dbReference>
<reference evidence="4 5" key="1">
    <citation type="journal article" date="2016" name="Front. Microbiol.">
        <title>Genome and transcriptome sequences reveal the specific parasitism of the nematophagous Purpureocillium lilacinum 36-1.</title>
        <authorList>
            <person name="Xie J."/>
            <person name="Li S."/>
            <person name="Mo C."/>
            <person name="Xiao X."/>
            <person name="Peng D."/>
            <person name="Wang G."/>
            <person name="Xiao Y."/>
        </authorList>
    </citation>
    <scope>NUCLEOTIDE SEQUENCE [LARGE SCALE GENOMIC DNA]</scope>
    <source>
        <strain evidence="4 5">36-1</strain>
    </source>
</reference>